<evidence type="ECO:0000256" key="1">
    <source>
        <dbReference type="SAM" id="MobiDB-lite"/>
    </source>
</evidence>
<dbReference type="GO" id="GO:0000460">
    <property type="term" value="P:maturation of 5.8S rRNA"/>
    <property type="evidence" value="ECO:0007669"/>
    <property type="project" value="TreeGrafter"/>
</dbReference>
<protein>
    <submittedName>
        <fullName evidence="2">Las1-domain-containing protein</fullName>
    </submittedName>
</protein>
<dbReference type="EMBL" id="ML994062">
    <property type="protein sequence ID" value="KAF2199676.1"/>
    <property type="molecule type" value="Genomic_DNA"/>
</dbReference>
<dbReference type="AlphaFoldDB" id="A0A9P4JK90"/>
<dbReference type="InterPro" id="IPR007174">
    <property type="entry name" value="Las1"/>
</dbReference>
<dbReference type="GO" id="GO:0030687">
    <property type="term" value="C:preribosome, large subunit precursor"/>
    <property type="evidence" value="ECO:0007669"/>
    <property type="project" value="TreeGrafter"/>
</dbReference>
<dbReference type="Pfam" id="PF04031">
    <property type="entry name" value="Las1"/>
    <property type="match status" value="1"/>
</dbReference>
<dbReference type="OrthoDB" id="10263222at2759"/>
<evidence type="ECO:0000313" key="2">
    <source>
        <dbReference type="EMBL" id="KAF2199676.1"/>
    </source>
</evidence>
<proteinExistence type="predicted"/>
<dbReference type="PANTHER" id="PTHR15002:SF0">
    <property type="entry name" value="RIBOSOMAL BIOGENESIS PROTEIN LAS1L"/>
    <property type="match status" value="1"/>
</dbReference>
<evidence type="ECO:0000313" key="3">
    <source>
        <dbReference type="Proteomes" id="UP000799536"/>
    </source>
</evidence>
<accession>A0A9P4JK90</accession>
<dbReference type="GO" id="GO:0090730">
    <property type="term" value="C:Las1 complex"/>
    <property type="evidence" value="ECO:0007669"/>
    <property type="project" value="InterPro"/>
</dbReference>
<name>A0A9P4JK90_9PLEO</name>
<keyword evidence="3" id="KW-1185">Reference proteome</keyword>
<organism evidence="2 3">
    <name type="scientific">Delitschia confertaspora ATCC 74209</name>
    <dbReference type="NCBI Taxonomy" id="1513339"/>
    <lineage>
        <taxon>Eukaryota</taxon>
        <taxon>Fungi</taxon>
        <taxon>Dikarya</taxon>
        <taxon>Ascomycota</taxon>
        <taxon>Pezizomycotina</taxon>
        <taxon>Dothideomycetes</taxon>
        <taxon>Pleosporomycetidae</taxon>
        <taxon>Pleosporales</taxon>
        <taxon>Delitschiaceae</taxon>
        <taxon>Delitschia</taxon>
    </lineage>
</organism>
<feature type="region of interest" description="Disordered" evidence="1">
    <location>
        <begin position="1"/>
        <end position="20"/>
    </location>
</feature>
<dbReference type="Proteomes" id="UP000799536">
    <property type="component" value="Unassembled WGS sequence"/>
</dbReference>
<reference evidence="2" key="1">
    <citation type="journal article" date="2020" name="Stud. Mycol.">
        <title>101 Dothideomycetes genomes: a test case for predicting lifestyles and emergence of pathogens.</title>
        <authorList>
            <person name="Haridas S."/>
            <person name="Albert R."/>
            <person name="Binder M."/>
            <person name="Bloem J."/>
            <person name="Labutti K."/>
            <person name="Salamov A."/>
            <person name="Andreopoulos B."/>
            <person name="Baker S."/>
            <person name="Barry K."/>
            <person name="Bills G."/>
            <person name="Bluhm B."/>
            <person name="Cannon C."/>
            <person name="Castanera R."/>
            <person name="Culley D."/>
            <person name="Daum C."/>
            <person name="Ezra D."/>
            <person name="Gonzalez J."/>
            <person name="Henrissat B."/>
            <person name="Kuo A."/>
            <person name="Liang C."/>
            <person name="Lipzen A."/>
            <person name="Lutzoni F."/>
            <person name="Magnuson J."/>
            <person name="Mondo S."/>
            <person name="Nolan M."/>
            <person name="Ohm R."/>
            <person name="Pangilinan J."/>
            <person name="Park H.-J."/>
            <person name="Ramirez L."/>
            <person name="Alfaro M."/>
            <person name="Sun H."/>
            <person name="Tritt A."/>
            <person name="Yoshinaga Y."/>
            <person name="Zwiers L.-H."/>
            <person name="Turgeon B."/>
            <person name="Goodwin S."/>
            <person name="Spatafora J."/>
            <person name="Crous P."/>
            <person name="Grigoriev I."/>
        </authorList>
    </citation>
    <scope>NUCLEOTIDE SEQUENCE</scope>
    <source>
        <strain evidence="2">ATCC 74209</strain>
    </source>
</reference>
<sequence length="466" mass="51760">MSRDTRSRSRAKSPSQLQGTLFSKAAAIVPSKRKTTSIDTPKKPAKYITTFWRDPQELVDIRQKLYRLIPYENDDRRQEAIGQIKVWRARKQSEIPLAIDSTLNFIAVQLQAEKWKYDAAKETLSLLYASAIARFVTGFCDTRSNIERLTGAPAGNGLTQNMDTSAKELKLPVGLIETRHNIVHGELPPLSVLIKSAEQSLAWLWEWYWAKIDDSYIHSSVQDTQDLAGALKSYVTERKAEIRNAGSKKEAGKSATSVKTTKALLNGSQNLPLKLQALAQVLVDENTIVPKNRAAGTPMLSAFTLWTPLLLSLSHSAPSFLRILTSSLIYAMGTSPSASSAMGEVNPRQEAMFEWLKHVLTSPTWSSVRELRRNERFVFDIKAELASDPSVWNVKLLEALAKDGDTSVWGRIVNEVKSADIVASEKIGVADGVKGRNSSSCPARFRGPAMGFTRWEGRFERTPIGV</sequence>
<dbReference type="PANTHER" id="PTHR15002">
    <property type="entry name" value="RIBOSOMAL BIOGENESIS PROTEIN LAS1L"/>
    <property type="match status" value="1"/>
</dbReference>
<dbReference type="GO" id="GO:0000470">
    <property type="term" value="P:maturation of LSU-rRNA"/>
    <property type="evidence" value="ECO:0007669"/>
    <property type="project" value="TreeGrafter"/>
</dbReference>
<comment type="caution">
    <text evidence="2">The sequence shown here is derived from an EMBL/GenBank/DDBJ whole genome shotgun (WGS) entry which is preliminary data.</text>
</comment>
<gene>
    <name evidence="2" type="ORF">GQ43DRAFT_464630</name>
</gene>
<dbReference type="GO" id="GO:0004519">
    <property type="term" value="F:endonuclease activity"/>
    <property type="evidence" value="ECO:0007669"/>
    <property type="project" value="InterPro"/>
</dbReference>